<dbReference type="Pfam" id="PF00208">
    <property type="entry name" value="ELFV_dehydrog"/>
    <property type="match status" value="1"/>
</dbReference>
<feature type="non-terminal residue" evidence="2">
    <location>
        <position position="115"/>
    </location>
</feature>
<dbReference type="InterPro" id="IPR016211">
    <property type="entry name" value="Glu/Phe/Leu/Val/Trp_DH_bac/arc"/>
</dbReference>
<protein>
    <recommendedName>
        <fullName evidence="1">Glutamate/phenylalanine/leucine/valine/L-tryptophan dehydrogenase C-terminal domain-containing protein</fullName>
    </recommendedName>
</protein>
<dbReference type="SMART" id="SM00839">
    <property type="entry name" value="ELFV_dehydrog"/>
    <property type="match status" value="1"/>
</dbReference>
<proteinExistence type="predicted"/>
<organism evidence="2">
    <name type="scientific">marine sediment metagenome</name>
    <dbReference type="NCBI Taxonomy" id="412755"/>
    <lineage>
        <taxon>unclassified sequences</taxon>
        <taxon>metagenomes</taxon>
        <taxon>ecological metagenomes</taxon>
    </lineage>
</organism>
<dbReference type="PANTHER" id="PTHR42722:SF1">
    <property type="entry name" value="VALINE DEHYDROGENASE"/>
    <property type="match status" value="1"/>
</dbReference>
<gene>
    <name evidence="2" type="ORF">S03H2_70291</name>
</gene>
<dbReference type="Gene3D" id="3.40.50.720">
    <property type="entry name" value="NAD(P)-binding Rossmann-like Domain"/>
    <property type="match status" value="1"/>
</dbReference>
<feature type="domain" description="Glutamate/phenylalanine/leucine/valine/L-tryptophan dehydrogenase C-terminal" evidence="1">
    <location>
        <begin position="11"/>
        <end position="115"/>
    </location>
</feature>
<dbReference type="EMBL" id="BARU01046674">
    <property type="protein sequence ID" value="GAH92426.1"/>
    <property type="molecule type" value="Genomic_DNA"/>
</dbReference>
<sequence length="115" mass="12122">MALPESYGGGGSTSAATAYGLYYGMKSAAEEVFGEPSLKNKSVAIQGVGHIGSVLARYLVNEGAKVIVADIDEESLKKITHELKVEVVDPEKIYDLDVDIFSPCALGGVLNDDTI</sequence>
<dbReference type="PANTHER" id="PTHR42722">
    <property type="entry name" value="LEUCINE DEHYDROGENASE"/>
    <property type="match status" value="1"/>
</dbReference>
<name>X1JCI7_9ZZZZ</name>
<dbReference type="AlphaFoldDB" id="X1JCI7"/>
<evidence type="ECO:0000313" key="2">
    <source>
        <dbReference type="EMBL" id="GAH92426.1"/>
    </source>
</evidence>
<evidence type="ECO:0000259" key="1">
    <source>
        <dbReference type="SMART" id="SM00839"/>
    </source>
</evidence>
<dbReference type="InterPro" id="IPR006096">
    <property type="entry name" value="Glu/Leu/Phe/Val/Trp_DH_C"/>
</dbReference>
<dbReference type="SUPFAM" id="SSF51735">
    <property type="entry name" value="NAD(P)-binding Rossmann-fold domains"/>
    <property type="match status" value="1"/>
</dbReference>
<accession>X1JCI7</accession>
<dbReference type="GO" id="GO:0016639">
    <property type="term" value="F:oxidoreductase activity, acting on the CH-NH2 group of donors, NAD or NADP as acceptor"/>
    <property type="evidence" value="ECO:0007669"/>
    <property type="project" value="InterPro"/>
</dbReference>
<comment type="caution">
    <text evidence="2">The sequence shown here is derived from an EMBL/GenBank/DDBJ whole genome shotgun (WGS) entry which is preliminary data.</text>
</comment>
<dbReference type="InterPro" id="IPR036291">
    <property type="entry name" value="NAD(P)-bd_dom_sf"/>
</dbReference>
<reference evidence="2" key="1">
    <citation type="journal article" date="2014" name="Front. Microbiol.">
        <title>High frequency of phylogenetically diverse reductive dehalogenase-homologous genes in deep subseafloor sedimentary metagenomes.</title>
        <authorList>
            <person name="Kawai M."/>
            <person name="Futagami T."/>
            <person name="Toyoda A."/>
            <person name="Takaki Y."/>
            <person name="Nishi S."/>
            <person name="Hori S."/>
            <person name="Arai W."/>
            <person name="Tsubouchi T."/>
            <person name="Morono Y."/>
            <person name="Uchiyama I."/>
            <person name="Ito T."/>
            <person name="Fujiyama A."/>
            <person name="Inagaki F."/>
            <person name="Takami H."/>
        </authorList>
    </citation>
    <scope>NUCLEOTIDE SEQUENCE</scope>
    <source>
        <strain evidence="2">Expedition CK06-06</strain>
    </source>
</reference>
<dbReference type="GO" id="GO:0006520">
    <property type="term" value="P:amino acid metabolic process"/>
    <property type="evidence" value="ECO:0007669"/>
    <property type="project" value="InterPro"/>
</dbReference>